<keyword evidence="4" id="KW-0805">Transcription regulation</keyword>
<dbReference type="AlphaFoldDB" id="A0AAI9EDT8"/>
<dbReference type="Pfam" id="PF04696">
    <property type="entry name" value="Pinin_SDK_memA"/>
    <property type="match status" value="1"/>
</dbReference>
<evidence type="ECO:0000313" key="11">
    <source>
        <dbReference type="Proteomes" id="UP001296104"/>
    </source>
</evidence>
<sequence>MSETRSLAVAVPEDTIEQASDTNGLKRRHSEVSEQESKRRRTSPGKNSPTATEDTAHSEQRQQAEKDTSANIESTTKPATIENPPTARGPRRRAGVPDEKQRSKRLFGALLGNLNQPGGEKTSKRRAEIEQRRKAELQKQDDERIEDRQRRLEHLAIQRKKEQIRVDEENMHIRHQHLLHTANCLQTKAEPPLYYRPWDLLPDEEDRIDDQLKEARERVDRELAEFEEEKRRRLGDKRAEEAPGRAHSATPEVDAEKPPEAVDEQVQNGDTDQDLSNGSANDESVAKEAETSQLDSAAPAEAEESTEDIHSGKADEVEEGKVQGEEKKEEEVEEDGEHVVEGDEDTVVY</sequence>
<dbReference type="Proteomes" id="UP001296104">
    <property type="component" value="Unassembled WGS sequence"/>
</dbReference>
<comment type="subcellular location">
    <subcellularLocation>
        <location evidence="1">Nucleus</location>
    </subcellularLocation>
</comment>
<feature type="compositionally biased region" description="Basic and acidic residues" evidence="8">
    <location>
        <begin position="220"/>
        <end position="244"/>
    </location>
</feature>
<evidence type="ECO:0000256" key="4">
    <source>
        <dbReference type="ARBA" id="ARBA00023015"/>
    </source>
</evidence>
<dbReference type="GO" id="GO:0006397">
    <property type="term" value="P:mRNA processing"/>
    <property type="evidence" value="ECO:0007669"/>
    <property type="project" value="UniProtKB-KW"/>
</dbReference>
<keyword evidence="7" id="KW-0539">Nucleus</keyword>
<protein>
    <recommendedName>
        <fullName evidence="9">Pinin/SDK/MemA protein domain-containing protein</fullName>
    </recommendedName>
</protein>
<evidence type="ECO:0000259" key="9">
    <source>
        <dbReference type="Pfam" id="PF04696"/>
    </source>
</evidence>
<feature type="compositionally biased region" description="Polar residues" evidence="8">
    <location>
        <begin position="44"/>
        <end position="53"/>
    </location>
</feature>
<keyword evidence="5" id="KW-0804">Transcription</keyword>
<name>A0AAI9EDT8_9PEZI</name>
<feature type="region of interest" description="Disordered" evidence="8">
    <location>
        <begin position="220"/>
        <end position="349"/>
    </location>
</feature>
<evidence type="ECO:0000256" key="1">
    <source>
        <dbReference type="ARBA" id="ARBA00004123"/>
    </source>
</evidence>
<feature type="compositionally biased region" description="Acidic residues" evidence="8">
    <location>
        <begin position="331"/>
        <end position="349"/>
    </location>
</feature>
<feature type="region of interest" description="Disordered" evidence="8">
    <location>
        <begin position="1"/>
        <end position="145"/>
    </location>
</feature>
<dbReference type="PANTHER" id="PTHR12707">
    <property type="entry name" value="PINN"/>
    <property type="match status" value="1"/>
</dbReference>
<accession>A0AAI9EDT8</accession>
<feature type="domain" description="Pinin/SDK/MemA protein" evidence="9">
    <location>
        <begin position="98"/>
        <end position="211"/>
    </location>
</feature>
<evidence type="ECO:0000256" key="8">
    <source>
        <dbReference type="SAM" id="MobiDB-lite"/>
    </source>
</evidence>
<gene>
    <name evidence="10" type="ORF">LECACI_7A007568</name>
</gene>
<comment type="similarity">
    <text evidence="2">Belongs to the pinin family.</text>
</comment>
<dbReference type="GO" id="GO:0071013">
    <property type="term" value="C:catalytic step 2 spliceosome"/>
    <property type="evidence" value="ECO:0007669"/>
    <property type="project" value="TreeGrafter"/>
</dbReference>
<evidence type="ECO:0000256" key="3">
    <source>
        <dbReference type="ARBA" id="ARBA00022664"/>
    </source>
</evidence>
<feature type="compositionally biased region" description="Basic and acidic residues" evidence="8">
    <location>
        <begin position="121"/>
        <end position="145"/>
    </location>
</feature>
<dbReference type="InterPro" id="IPR039853">
    <property type="entry name" value="Pinin"/>
</dbReference>
<evidence type="ECO:0000313" key="10">
    <source>
        <dbReference type="EMBL" id="CAK4032410.1"/>
    </source>
</evidence>
<keyword evidence="11" id="KW-1185">Reference proteome</keyword>
<dbReference type="InterPro" id="IPR006786">
    <property type="entry name" value="Pinin_SDK_MemA"/>
</dbReference>
<feature type="compositionally biased region" description="Basic and acidic residues" evidence="8">
    <location>
        <begin position="307"/>
        <end position="330"/>
    </location>
</feature>
<feature type="compositionally biased region" description="Basic and acidic residues" evidence="8">
    <location>
        <begin position="54"/>
        <end position="68"/>
    </location>
</feature>
<evidence type="ECO:0000256" key="5">
    <source>
        <dbReference type="ARBA" id="ARBA00023163"/>
    </source>
</evidence>
<keyword evidence="3" id="KW-0507">mRNA processing</keyword>
<dbReference type="EMBL" id="CAVMBE010000063">
    <property type="protein sequence ID" value="CAK4032410.1"/>
    <property type="molecule type" value="Genomic_DNA"/>
</dbReference>
<dbReference type="GO" id="GO:0008380">
    <property type="term" value="P:RNA splicing"/>
    <property type="evidence" value="ECO:0007669"/>
    <property type="project" value="UniProtKB-KW"/>
</dbReference>
<keyword evidence="6" id="KW-0508">mRNA splicing</keyword>
<evidence type="ECO:0000256" key="7">
    <source>
        <dbReference type="ARBA" id="ARBA00023242"/>
    </source>
</evidence>
<reference evidence="10" key="1">
    <citation type="submission" date="2023-11" db="EMBL/GenBank/DDBJ databases">
        <authorList>
            <person name="Alioto T."/>
            <person name="Alioto T."/>
            <person name="Gomez Garrido J."/>
        </authorList>
    </citation>
    <scope>NUCLEOTIDE SEQUENCE</scope>
</reference>
<dbReference type="PANTHER" id="PTHR12707:SF0">
    <property type="entry name" value="PININ"/>
    <property type="match status" value="1"/>
</dbReference>
<proteinExistence type="inferred from homology"/>
<feature type="compositionally biased region" description="Polar residues" evidence="8">
    <location>
        <begin position="265"/>
        <end position="282"/>
    </location>
</feature>
<evidence type="ECO:0000256" key="6">
    <source>
        <dbReference type="ARBA" id="ARBA00023187"/>
    </source>
</evidence>
<organism evidence="10 11">
    <name type="scientific">Lecanosticta acicola</name>
    <dbReference type="NCBI Taxonomy" id="111012"/>
    <lineage>
        <taxon>Eukaryota</taxon>
        <taxon>Fungi</taxon>
        <taxon>Dikarya</taxon>
        <taxon>Ascomycota</taxon>
        <taxon>Pezizomycotina</taxon>
        <taxon>Dothideomycetes</taxon>
        <taxon>Dothideomycetidae</taxon>
        <taxon>Mycosphaerellales</taxon>
        <taxon>Mycosphaerellaceae</taxon>
        <taxon>Lecanosticta</taxon>
    </lineage>
</organism>
<evidence type="ECO:0000256" key="2">
    <source>
        <dbReference type="ARBA" id="ARBA00010386"/>
    </source>
</evidence>
<comment type="caution">
    <text evidence="10">The sequence shown here is derived from an EMBL/GenBank/DDBJ whole genome shotgun (WGS) entry which is preliminary data.</text>
</comment>
<feature type="compositionally biased region" description="Polar residues" evidence="8">
    <location>
        <begin position="69"/>
        <end position="78"/>
    </location>
</feature>